<name>A0A392T8B6_9FABA</name>
<organism evidence="1 2">
    <name type="scientific">Trifolium medium</name>
    <dbReference type="NCBI Taxonomy" id="97028"/>
    <lineage>
        <taxon>Eukaryota</taxon>
        <taxon>Viridiplantae</taxon>
        <taxon>Streptophyta</taxon>
        <taxon>Embryophyta</taxon>
        <taxon>Tracheophyta</taxon>
        <taxon>Spermatophyta</taxon>
        <taxon>Magnoliopsida</taxon>
        <taxon>eudicotyledons</taxon>
        <taxon>Gunneridae</taxon>
        <taxon>Pentapetalae</taxon>
        <taxon>rosids</taxon>
        <taxon>fabids</taxon>
        <taxon>Fabales</taxon>
        <taxon>Fabaceae</taxon>
        <taxon>Papilionoideae</taxon>
        <taxon>50 kb inversion clade</taxon>
        <taxon>NPAAA clade</taxon>
        <taxon>Hologalegina</taxon>
        <taxon>IRL clade</taxon>
        <taxon>Trifolieae</taxon>
        <taxon>Trifolium</taxon>
    </lineage>
</organism>
<keyword evidence="2" id="KW-1185">Reference proteome</keyword>
<dbReference type="Proteomes" id="UP000265520">
    <property type="component" value="Unassembled WGS sequence"/>
</dbReference>
<evidence type="ECO:0000313" key="2">
    <source>
        <dbReference type="Proteomes" id="UP000265520"/>
    </source>
</evidence>
<protein>
    <submittedName>
        <fullName evidence="1">Uncharacterized protein</fullName>
    </submittedName>
</protein>
<dbReference type="AlphaFoldDB" id="A0A392T8B6"/>
<reference evidence="1 2" key="1">
    <citation type="journal article" date="2018" name="Front. Plant Sci.">
        <title>Red Clover (Trifolium pratense) and Zigzag Clover (T. medium) - A Picture of Genomic Similarities and Differences.</title>
        <authorList>
            <person name="Dluhosova J."/>
            <person name="Istvanek J."/>
            <person name="Nedelnik J."/>
            <person name="Repkova J."/>
        </authorList>
    </citation>
    <scope>NUCLEOTIDE SEQUENCE [LARGE SCALE GENOMIC DNA]</scope>
    <source>
        <strain evidence="2">cv. 10/8</strain>
        <tissue evidence="1">Leaf</tissue>
    </source>
</reference>
<dbReference type="EMBL" id="LXQA010526630">
    <property type="protein sequence ID" value="MCI57298.1"/>
    <property type="molecule type" value="Genomic_DNA"/>
</dbReference>
<proteinExistence type="predicted"/>
<feature type="non-terminal residue" evidence="1">
    <location>
        <position position="36"/>
    </location>
</feature>
<comment type="caution">
    <text evidence="1">The sequence shown here is derived from an EMBL/GenBank/DDBJ whole genome shotgun (WGS) entry which is preliminary data.</text>
</comment>
<evidence type="ECO:0000313" key="1">
    <source>
        <dbReference type="EMBL" id="MCI57298.1"/>
    </source>
</evidence>
<accession>A0A392T8B6</accession>
<sequence length="36" mass="4007">MVSASCASRRAVWRIAPVTKSSSQEDLDCCASRRFM</sequence>